<dbReference type="Gene3D" id="3.40.30.10">
    <property type="entry name" value="Glutaredoxin"/>
    <property type="match status" value="2"/>
</dbReference>
<dbReference type="InterPro" id="IPR036249">
    <property type="entry name" value="Thioredoxin-like_sf"/>
</dbReference>
<keyword evidence="4" id="KW-1015">Disulfide bond</keyword>
<keyword evidence="6" id="KW-0812">Transmembrane</keyword>
<dbReference type="Pfam" id="PF13462">
    <property type="entry name" value="Thioredoxin_4"/>
    <property type="match status" value="2"/>
</dbReference>
<comment type="caution">
    <text evidence="8">The sequence shown here is derived from an EMBL/GenBank/DDBJ whole genome shotgun (WGS) entry which is preliminary data.</text>
</comment>
<evidence type="ECO:0000256" key="4">
    <source>
        <dbReference type="ARBA" id="ARBA00023157"/>
    </source>
</evidence>
<evidence type="ECO:0000256" key="3">
    <source>
        <dbReference type="ARBA" id="ARBA00023002"/>
    </source>
</evidence>
<reference evidence="8 9" key="1">
    <citation type="journal article" date="2016" name="Nat. Commun.">
        <title>Thousands of microbial genomes shed light on interconnected biogeochemical processes in an aquifer system.</title>
        <authorList>
            <person name="Anantharaman K."/>
            <person name="Brown C.T."/>
            <person name="Hug L.A."/>
            <person name="Sharon I."/>
            <person name="Castelle C.J."/>
            <person name="Probst A.J."/>
            <person name="Thomas B.C."/>
            <person name="Singh A."/>
            <person name="Wilkins M.J."/>
            <person name="Karaoz U."/>
            <person name="Brodie E.L."/>
            <person name="Williams K.H."/>
            <person name="Hubbard S.S."/>
            <person name="Banfield J.F."/>
        </authorList>
    </citation>
    <scope>NUCLEOTIDE SEQUENCE [LARGE SCALE GENOMIC DNA]</scope>
</reference>
<keyword evidence="6" id="KW-1133">Transmembrane helix</keyword>
<evidence type="ECO:0000256" key="1">
    <source>
        <dbReference type="ARBA" id="ARBA00005791"/>
    </source>
</evidence>
<dbReference type="PANTHER" id="PTHR13887:SF14">
    <property type="entry name" value="DISULFIDE BOND FORMATION PROTEIN D"/>
    <property type="match status" value="1"/>
</dbReference>
<evidence type="ECO:0000313" key="9">
    <source>
        <dbReference type="Proteomes" id="UP000178565"/>
    </source>
</evidence>
<dbReference type="EMBL" id="MFDM01000016">
    <property type="protein sequence ID" value="OGE43236.1"/>
    <property type="molecule type" value="Genomic_DNA"/>
</dbReference>
<name>A0A1F5KQN0_9BACT</name>
<keyword evidence="2" id="KW-0732">Signal</keyword>
<dbReference type="SUPFAM" id="SSF52833">
    <property type="entry name" value="Thioredoxin-like"/>
    <property type="match status" value="1"/>
</dbReference>
<gene>
    <name evidence="8" type="ORF">A3B45_00745</name>
</gene>
<accession>A0A1F5KQN0</accession>
<feature type="transmembrane region" description="Helical" evidence="6">
    <location>
        <begin position="12"/>
        <end position="34"/>
    </location>
</feature>
<dbReference type="GO" id="GO:0016491">
    <property type="term" value="F:oxidoreductase activity"/>
    <property type="evidence" value="ECO:0007669"/>
    <property type="project" value="UniProtKB-KW"/>
</dbReference>
<dbReference type="InterPro" id="IPR012336">
    <property type="entry name" value="Thioredoxin-like_fold"/>
</dbReference>
<proteinExistence type="inferred from homology"/>
<evidence type="ECO:0000256" key="2">
    <source>
        <dbReference type="ARBA" id="ARBA00022729"/>
    </source>
</evidence>
<dbReference type="InterPro" id="IPR013766">
    <property type="entry name" value="Thioredoxin_domain"/>
</dbReference>
<dbReference type="Proteomes" id="UP000178565">
    <property type="component" value="Unassembled WGS sequence"/>
</dbReference>
<evidence type="ECO:0000256" key="6">
    <source>
        <dbReference type="SAM" id="Phobius"/>
    </source>
</evidence>
<dbReference type="STRING" id="1797785.A3B45_00745"/>
<feature type="domain" description="Thioredoxin" evidence="7">
    <location>
        <begin position="124"/>
        <end position="252"/>
    </location>
</feature>
<evidence type="ECO:0000259" key="7">
    <source>
        <dbReference type="PROSITE" id="PS51352"/>
    </source>
</evidence>
<dbReference type="PANTHER" id="PTHR13887">
    <property type="entry name" value="GLUTATHIONE S-TRANSFERASE KAPPA"/>
    <property type="match status" value="1"/>
</dbReference>
<dbReference type="AlphaFoldDB" id="A0A1F5KQN0"/>
<evidence type="ECO:0000256" key="5">
    <source>
        <dbReference type="ARBA" id="ARBA00023284"/>
    </source>
</evidence>
<comment type="similarity">
    <text evidence="1">Belongs to the thioredoxin family. DsbA subfamily.</text>
</comment>
<keyword evidence="3" id="KW-0560">Oxidoreductase</keyword>
<evidence type="ECO:0000313" key="8">
    <source>
        <dbReference type="EMBL" id="OGE43236.1"/>
    </source>
</evidence>
<protein>
    <recommendedName>
        <fullName evidence="7">Thioredoxin domain-containing protein</fullName>
    </recommendedName>
</protein>
<keyword evidence="6" id="KW-0472">Membrane</keyword>
<keyword evidence="5" id="KW-0676">Redox-active center</keyword>
<organism evidence="8 9">
    <name type="scientific">Candidatus Daviesbacteria bacterium RIFCSPLOWO2_01_FULL_39_12</name>
    <dbReference type="NCBI Taxonomy" id="1797785"/>
    <lineage>
        <taxon>Bacteria</taxon>
        <taxon>Candidatus Daviesiibacteriota</taxon>
    </lineage>
</organism>
<dbReference type="PROSITE" id="PS51352">
    <property type="entry name" value="THIOREDOXIN_2"/>
    <property type="match status" value="1"/>
</dbReference>
<dbReference type="CDD" id="cd02972">
    <property type="entry name" value="DsbA_family"/>
    <property type="match status" value="1"/>
</dbReference>
<sequence length="252" mass="27137">MKDSSQGQILTIPVAILLGSFVIAFTILVHGGIIKLGKVPVAVKNNQNPSAVASPGSATAPQAPKAEADIVKNLKSTASQLKLDQGKFDKCLDSGEKASSVKTDLDDGAKVGVNGTPSFFINGRNIAGAVPFEQFKTVIDEELVGNAPSTVTRQTVAVGDLPPLGSKSAKVTMIEFSDYQCPFCGRHFTQAEPQLKKEYIDTGKVVFYYRDFPLSQIHPGAQKAAEAARCAGDQNKYWEYHDLLFQNQTNIF</sequence>